<evidence type="ECO:0000256" key="1">
    <source>
        <dbReference type="SAM" id="Phobius"/>
    </source>
</evidence>
<feature type="transmembrane region" description="Helical" evidence="1">
    <location>
        <begin position="86"/>
        <end position="105"/>
    </location>
</feature>
<organism evidence="2 3">
    <name type="scientific">Cellulomonas fimi (strain ATCC 484 / DSM 20113 / JCM 1341 / CCUG 24087 / LMG 16345 / NBRC 15513 / NCIMB 8980 / NCTC 7547 / NRS-133)</name>
    <dbReference type="NCBI Taxonomy" id="590998"/>
    <lineage>
        <taxon>Bacteria</taxon>
        <taxon>Bacillati</taxon>
        <taxon>Actinomycetota</taxon>
        <taxon>Actinomycetes</taxon>
        <taxon>Micrococcales</taxon>
        <taxon>Cellulomonadaceae</taxon>
        <taxon>Cellulomonas</taxon>
    </lineage>
</organism>
<dbReference type="HOGENOM" id="CLU_1709958_0_0_11"/>
<evidence type="ECO:0000313" key="3">
    <source>
        <dbReference type="Proteomes" id="UP000008460"/>
    </source>
</evidence>
<sequence length="153" mass="14937">MPAHVVLGSATLLVAAVAALVALVHALVPASRRALRWPTLALVVVALAGALATSEAGATLLDAVQATGSAEEVAAAQTHAKGSDTLATALFLLVVAVLSTTWGALRPGRTAWTVGARVGASAVALTAVGTLAGVVLVLGQALAAVAAGHPTWS</sequence>
<feature type="transmembrane region" description="Helical" evidence="1">
    <location>
        <begin position="6"/>
        <end position="28"/>
    </location>
</feature>
<evidence type="ECO:0000313" key="2">
    <source>
        <dbReference type="EMBL" id="AEE47746.1"/>
    </source>
</evidence>
<keyword evidence="3" id="KW-1185">Reference proteome</keyword>
<dbReference type="STRING" id="590998.Celf_3639"/>
<feature type="transmembrane region" description="Helical" evidence="1">
    <location>
        <begin position="40"/>
        <end position="61"/>
    </location>
</feature>
<protein>
    <submittedName>
        <fullName evidence="2">Uncharacterized protein</fullName>
    </submittedName>
</protein>
<keyword evidence="1" id="KW-0812">Transmembrane</keyword>
<keyword evidence="1" id="KW-0472">Membrane</keyword>
<dbReference type="KEGG" id="cfi:Celf_3639"/>
<dbReference type="Proteomes" id="UP000008460">
    <property type="component" value="Chromosome"/>
</dbReference>
<name>F4H3T0_CELFA</name>
<accession>F4H3T0</accession>
<dbReference type="EMBL" id="CP002666">
    <property type="protein sequence ID" value="AEE47746.1"/>
    <property type="molecule type" value="Genomic_DNA"/>
</dbReference>
<dbReference type="AlphaFoldDB" id="F4H3T0"/>
<gene>
    <name evidence="2" type="ordered locus">Celf_3639</name>
</gene>
<dbReference type="RefSeq" id="WP_013772769.1">
    <property type="nucleotide sequence ID" value="NC_015514.1"/>
</dbReference>
<proteinExistence type="predicted"/>
<keyword evidence="1" id="KW-1133">Transmembrane helix</keyword>
<feature type="transmembrane region" description="Helical" evidence="1">
    <location>
        <begin position="117"/>
        <end position="147"/>
    </location>
</feature>
<reference evidence="2 3" key="1">
    <citation type="submission" date="2011-04" db="EMBL/GenBank/DDBJ databases">
        <title>Complete sequence of Cellulomonas fimi ATCC 484.</title>
        <authorList>
            <consortium name="US DOE Joint Genome Institute"/>
            <person name="Lucas S."/>
            <person name="Han J."/>
            <person name="Lapidus A."/>
            <person name="Cheng J.-F."/>
            <person name="Goodwin L."/>
            <person name="Pitluck S."/>
            <person name="Peters L."/>
            <person name="Chertkov O."/>
            <person name="Detter J.C."/>
            <person name="Han C."/>
            <person name="Tapia R."/>
            <person name="Land M."/>
            <person name="Hauser L."/>
            <person name="Kyrpides N."/>
            <person name="Ivanova N."/>
            <person name="Ovchinnikova G."/>
            <person name="Pagani I."/>
            <person name="Mead D."/>
            <person name="Brumm P."/>
            <person name="Woyke T."/>
        </authorList>
    </citation>
    <scope>NUCLEOTIDE SEQUENCE [LARGE SCALE GENOMIC DNA]</scope>
    <source>
        <strain evidence="3">ATCC 484 / DSM 20113 / JCM 1341 / NBRC 15513 / NCIMB 8980 / NCTC 7547</strain>
    </source>
</reference>